<comment type="caution">
    <text evidence="1">The sequence shown here is derived from an EMBL/GenBank/DDBJ whole genome shotgun (WGS) entry which is preliminary data.</text>
</comment>
<accession>A0ABS7U2M2</accession>
<keyword evidence="2" id="KW-1185">Reference proteome</keyword>
<protein>
    <recommendedName>
        <fullName evidence="3">Lycopene cyclase</fullName>
    </recommendedName>
</protein>
<evidence type="ECO:0000313" key="1">
    <source>
        <dbReference type="EMBL" id="MBZ5714758.1"/>
    </source>
</evidence>
<evidence type="ECO:0000313" key="2">
    <source>
        <dbReference type="Proteomes" id="UP001139031"/>
    </source>
</evidence>
<reference evidence="1" key="1">
    <citation type="submission" date="2021-08" db="EMBL/GenBank/DDBJ databases">
        <authorList>
            <person name="Stevens D.C."/>
        </authorList>
    </citation>
    <scope>NUCLEOTIDE SEQUENCE</scope>
    <source>
        <strain evidence="1">DSM 53165</strain>
    </source>
</reference>
<evidence type="ECO:0008006" key="3">
    <source>
        <dbReference type="Google" id="ProtNLM"/>
    </source>
</evidence>
<proteinExistence type="predicted"/>
<gene>
    <name evidence="1" type="ORF">K7C98_36470</name>
</gene>
<dbReference type="Proteomes" id="UP001139031">
    <property type="component" value="Unassembled WGS sequence"/>
</dbReference>
<dbReference type="EMBL" id="JAIRAU010000049">
    <property type="protein sequence ID" value="MBZ5714758.1"/>
    <property type="molecule type" value="Genomic_DNA"/>
</dbReference>
<organism evidence="1 2">
    <name type="scientific">Nannocystis pusilla</name>
    <dbReference type="NCBI Taxonomy" id="889268"/>
    <lineage>
        <taxon>Bacteria</taxon>
        <taxon>Pseudomonadati</taxon>
        <taxon>Myxococcota</taxon>
        <taxon>Polyangia</taxon>
        <taxon>Nannocystales</taxon>
        <taxon>Nannocystaceae</taxon>
        <taxon>Nannocystis</taxon>
    </lineage>
</organism>
<dbReference type="InterPro" id="IPR036188">
    <property type="entry name" value="FAD/NAD-bd_sf"/>
</dbReference>
<dbReference type="Gene3D" id="3.50.50.60">
    <property type="entry name" value="FAD/NAD(P)-binding domain"/>
    <property type="match status" value="1"/>
</dbReference>
<name>A0ABS7U2M2_9BACT</name>
<dbReference type="RefSeq" id="WP_224196491.1">
    <property type="nucleotide sequence ID" value="NZ_JAIRAU010000049.1"/>
</dbReference>
<dbReference type="SUPFAM" id="SSF51905">
    <property type="entry name" value="FAD/NAD(P)-binding domain"/>
    <property type="match status" value="1"/>
</dbReference>
<sequence length="392" mass="43426">MRADYVIAGAGCAGLSLAVQLALQARRRGRSCPRVVLVEPRARHARDRTWCYWRFVDHPFAAAVSRRWTRWRVADADRSLVRGSARHPYEHIPADNFYDMSLRTLAEFPEIELRRGCRVEAIRERPGEVEVVTDAGSVRAALVFDSRPAPAPAPTPDEVDLLQHFVGWEVEAASPVFDPETPTLMDFAVDQARGIHFMYVLPFTPTRALVETTYISPATLPDAVYEADLRGYLRTAYGLVEPAVRWRERGSIAMTSRPAPLRAGPRVIHLGLRGGLAKGSTGYAFQAIQKCSAGLAHELLERPGVPPPVPAPRPAAAVAMDRVLLSHLQRNPGRGPPLFVDLFERLPPDLLCRFLSDHAGPLDYPRVMLATPMAEMTAAVLRSRALWLRAAS</sequence>
<dbReference type="Pfam" id="PF05834">
    <property type="entry name" value="Lycopene_cycl"/>
    <property type="match status" value="1"/>
</dbReference>